<evidence type="ECO:0000256" key="6">
    <source>
        <dbReference type="ARBA" id="ARBA00022692"/>
    </source>
</evidence>
<evidence type="ECO:0000256" key="10">
    <source>
        <dbReference type="ARBA" id="ARBA00048682"/>
    </source>
</evidence>
<dbReference type="EC" id="2.4.1.12" evidence="11"/>
<evidence type="ECO:0000256" key="1">
    <source>
        <dbReference type="ARBA" id="ARBA00004429"/>
    </source>
</evidence>
<keyword evidence="5 11" id="KW-0808">Transferase</keyword>
<evidence type="ECO:0000313" key="14">
    <source>
        <dbReference type="EMBL" id="MBB3809630.1"/>
    </source>
</evidence>
<comment type="subcellular location">
    <subcellularLocation>
        <location evidence="1">Cell inner membrane</location>
        <topology evidence="1">Multi-pass membrane protein</topology>
    </subcellularLocation>
</comment>
<gene>
    <name evidence="14" type="ORF">FHS81_001712</name>
</gene>
<dbReference type="InterPro" id="IPR009875">
    <property type="entry name" value="PilZ_domain"/>
</dbReference>
<dbReference type="GO" id="GO:0006011">
    <property type="term" value="P:UDP-alpha-D-glucose metabolic process"/>
    <property type="evidence" value="ECO:0007669"/>
    <property type="project" value="InterPro"/>
</dbReference>
<dbReference type="GO" id="GO:0005886">
    <property type="term" value="C:plasma membrane"/>
    <property type="evidence" value="ECO:0007669"/>
    <property type="project" value="UniProtKB-SubCell"/>
</dbReference>
<evidence type="ECO:0000256" key="8">
    <source>
        <dbReference type="ARBA" id="ARBA00022989"/>
    </source>
</evidence>
<evidence type="ECO:0000313" key="15">
    <source>
        <dbReference type="Proteomes" id="UP000537592"/>
    </source>
</evidence>
<keyword evidence="8 11" id="KW-1133">Transmembrane helix</keyword>
<dbReference type="Pfam" id="PF07238">
    <property type="entry name" value="PilZ"/>
    <property type="match status" value="1"/>
</dbReference>
<evidence type="ECO:0000256" key="3">
    <source>
        <dbReference type="ARBA" id="ARBA00022519"/>
    </source>
</evidence>
<evidence type="ECO:0000256" key="5">
    <source>
        <dbReference type="ARBA" id="ARBA00022679"/>
    </source>
</evidence>
<dbReference type="InterPro" id="IPR050321">
    <property type="entry name" value="Glycosyltr_2/OpgH_subfam"/>
</dbReference>
<dbReference type="AlphaFoldDB" id="A0A7W6EGU1"/>
<comment type="function">
    <text evidence="11">Catalytic subunit of cellulose synthase. It polymerizes uridine 5'-diphosphate glucose to cellulose.</text>
</comment>
<evidence type="ECO:0000256" key="11">
    <source>
        <dbReference type="RuleBase" id="RU365020"/>
    </source>
</evidence>
<dbReference type="SUPFAM" id="SSF53448">
    <property type="entry name" value="Nucleotide-diphospho-sugar transferases"/>
    <property type="match status" value="1"/>
</dbReference>
<accession>A0A7W6EGU1</accession>
<dbReference type="InterPro" id="IPR029044">
    <property type="entry name" value="Nucleotide-diphossugar_trans"/>
</dbReference>
<keyword evidence="6 11" id="KW-0812">Transmembrane</keyword>
<sequence length="724" mass="80997">MKKLGAGLLWAILLVIFFSLITVPVSMQAHLVFTCFVILMMVTLKTLRVEGAGRIIVISLGMSVILRYAYWRTTSTLPPVNQLENFIPAIMLYSAEMYGIGMLCLGLFVVANLPEPRICPEVPDDELPTIDVYVPTYNEDKVMLATTLAAAKSMEYPPGKVTVWLLDDGGTDQKCNAEDAVTSTAARERRAELTKLCEELGVRYITRERNVHAKAGNMNNALEHSSSELLVIFDADHAPARNFLKETIGLFSKDEKLFLVQTPHFFINPDPVERNLGTFNTMPSENEMFNNIILQGLDKWNAVFFCGSAAVLRRVAVESNGGFSHNTITEDCETALNLHSRGWRSAYVGKPLIAGLQPETYANFIGQQSRWGQGMLQIMMFYFPPLKSGLTLAQRLCYTSSGLYWLFPLPRTLFLISPLLFIFLNLKIFVISGAEFLAYVIPYMIVNLLIQNYLYGKRRWPWVSDLYEYIQIIYLLPAIISVVMNPRKPSFRVTAKNEVQEEDRISEIGMPFFLLYAVFALTFIVSVVTVFMYPHMLGLMIAVGGWNVLNLVIAGGALGVVSERRNLRRTHRVNIERRCEITLESGTAYAGTIEDVSIGGSSIRIAGAKLKDVPKGSMISVSFEMSDHKVSGPLPMIVRGGRQVDGVVHIGCEFNVTQTSQYFLISDLVFANSDKWQKFQNSRAVDIGLLRGTLWFIRIALYQTGRGFAFLLSKTKPSSTGAKS</sequence>
<evidence type="ECO:0000256" key="4">
    <source>
        <dbReference type="ARBA" id="ARBA00022676"/>
    </source>
</evidence>
<comment type="caution">
    <text evidence="11">Lacks conserved residue(s) required for the propagation of feature annotation.</text>
</comment>
<keyword evidence="3 11" id="KW-0997">Cell inner membrane</keyword>
<evidence type="ECO:0000256" key="2">
    <source>
        <dbReference type="ARBA" id="ARBA00022475"/>
    </source>
</evidence>
<evidence type="ECO:0000256" key="9">
    <source>
        <dbReference type="ARBA" id="ARBA00023136"/>
    </source>
</evidence>
<organism evidence="14 15">
    <name type="scientific">Pseudochelatococcus contaminans</name>
    <dbReference type="NCBI Taxonomy" id="1538103"/>
    <lineage>
        <taxon>Bacteria</taxon>
        <taxon>Pseudomonadati</taxon>
        <taxon>Pseudomonadota</taxon>
        <taxon>Alphaproteobacteria</taxon>
        <taxon>Hyphomicrobiales</taxon>
        <taxon>Chelatococcaceae</taxon>
        <taxon>Pseudochelatococcus</taxon>
    </lineage>
</organism>
<feature type="transmembrane region" description="Helical" evidence="11">
    <location>
        <begin position="52"/>
        <end position="70"/>
    </location>
</feature>
<keyword evidence="4 11" id="KW-0328">Glycosyltransferase</keyword>
<comment type="cofactor">
    <cofactor evidence="11">
        <name>Mg(2+)</name>
        <dbReference type="ChEBI" id="CHEBI:18420"/>
    </cofactor>
</comment>
<dbReference type="Gene3D" id="3.90.550.10">
    <property type="entry name" value="Spore Coat Polysaccharide Biosynthesis Protein SpsA, Chain A"/>
    <property type="match status" value="1"/>
</dbReference>
<comment type="catalytic activity">
    <reaction evidence="10 11">
        <text>[(1-&gt;4)-beta-D-glucosyl](n) + UDP-alpha-D-glucose = [(1-&gt;4)-beta-D-glucosyl](n+1) + UDP + H(+)</text>
        <dbReference type="Rhea" id="RHEA:19929"/>
        <dbReference type="Rhea" id="RHEA-COMP:10033"/>
        <dbReference type="Rhea" id="RHEA-COMP:10034"/>
        <dbReference type="ChEBI" id="CHEBI:15378"/>
        <dbReference type="ChEBI" id="CHEBI:18246"/>
        <dbReference type="ChEBI" id="CHEBI:58223"/>
        <dbReference type="ChEBI" id="CHEBI:58885"/>
        <dbReference type="EC" id="2.4.1.12"/>
    </reaction>
</comment>
<proteinExistence type="predicted"/>
<dbReference type="Proteomes" id="UP000537592">
    <property type="component" value="Unassembled WGS sequence"/>
</dbReference>
<feature type="domain" description="Glycosyltransferase 2-like" evidence="13">
    <location>
        <begin position="231"/>
        <end position="448"/>
    </location>
</feature>
<dbReference type="InterPro" id="IPR001173">
    <property type="entry name" value="Glyco_trans_2-like"/>
</dbReference>
<dbReference type="Pfam" id="PF13632">
    <property type="entry name" value="Glyco_trans_2_3"/>
    <property type="match status" value="1"/>
</dbReference>
<dbReference type="GO" id="GO:0035438">
    <property type="term" value="F:cyclic-di-GMP binding"/>
    <property type="evidence" value="ECO:0007669"/>
    <property type="project" value="InterPro"/>
</dbReference>
<feature type="transmembrane region" description="Helical" evidence="11">
    <location>
        <begin position="90"/>
        <end position="111"/>
    </location>
</feature>
<dbReference type="PANTHER" id="PTHR43867">
    <property type="entry name" value="CELLULOSE SYNTHASE CATALYTIC SUBUNIT A [UDP-FORMING]"/>
    <property type="match status" value="1"/>
</dbReference>
<evidence type="ECO:0000256" key="7">
    <source>
        <dbReference type="ARBA" id="ARBA00022916"/>
    </source>
</evidence>
<dbReference type="CDD" id="cd06421">
    <property type="entry name" value="CESA_CelA_like"/>
    <property type="match status" value="1"/>
</dbReference>
<dbReference type="EMBL" id="JACICC010000003">
    <property type="protein sequence ID" value="MBB3809630.1"/>
    <property type="molecule type" value="Genomic_DNA"/>
</dbReference>
<name>A0A7W6EGU1_9HYPH</name>
<dbReference type="UniPathway" id="UPA00694"/>
<comment type="caution">
    <text evidence="14">The sequence shown here is derived from an EMBL/GenBank/DDBJ whole genome shotgun (WGS) entry which is preliminary data.</text>
</comment>
<dbReference type="NCBIfam" id="TIGR03030">
    <property type="entry name" value="CelA"/>
    <property type="match status" value="1"/>
</dbReference>
<feature type="transmembrane region" description="Helical" evidence="11">
    <location>
        <begin position="403"/>
        <end position="424"/>
    </location>
</feature>
<keyword evidence="15" id="KW-1185">Reference proteome</keyword>
<keyword evidence="7 11" id="KW-0135">Cellulose biosynthesis</keyword>
<feature type="transmembrane region" description="Helical" evidence="11">
    <location>
        <begin position="513"/>
        <end position="533"/>
    </location>
</feature>
<dbReference type="InterPro" id="IPR003919">
    <property type="entry name" value="Cell_synth_A"/>
</dbReference>
<protein>
    <recommendedName>
        <fullName evidence="11">Cellulose synthase catalytic subunit [UDP-forming]</fullName>
        <ecNumber evidence="11">2.4.1.12</ecNumber>
    </recommendedName>
</protein>
<dbReference type="PRINTS" id="PR01439">
    <property type="entry name" value="CELLSNTHASEA"/>
</dbReference>
<feature type="domain" description="PilZ" evidence="12">
    <location>
        <begin position="567"/>
        <end position="670"/>
    </location>
</feature>
<keyword evidence="11" id="KW-0973">c-di-GMP</keyword>
<feature type="transmembrane region" description="Helical" evidence="11">
    <location>
        <begin position="539"/>
        <end position="561"/>
    </location>
</feature>
<dbReference type="GO" id="GO:0016760">
    <property type="term" value="F:cellulose synthase (UDP-forming) activity"/>
    <property type="evidence" value="ECO:0007669"/>
    <property type="project" value="UniProtKB-EC"/>
</dbReference>
<reference evidence="14 15" key="1">
    <citation type="submission" date="2020-08" db="EMBL/GenBank/DDBJ databases">
        <title>Genomic Encyclopedia of Type Strains, Phase IV (KMG-IV): sequencing the most valuable type-strain genomes for metagenomic binning, comparative biology and taxonomic classification.</title>
        <authorList>
            <person name="Goeker M."/>
        </authorList>
    </citation>
    <scope>NUCLEOTIDE SEQUENCE [LARGE SCALE GENOMIC DNA]</scope>
    <source>
        <strain evidence="14 15">DSM 28760</strain>
    </source>
</reference>
<dbReference type="Gene3D" id="2.40.10.220">
    <property type="entry name" value="predicted glycosyltransferase like domains"/>
    <property type="match status" value="1"/>
</dbReference>
<dbReference type="PANTHER" id="PTHR43867:SF2">
    <property type="entry name" value="CELLULOSE SYNTHASE CATALYTIC SUBUNIT A [UDP-FORMING]"/>
    <property type="match status" value="1"/>
</dbReference>
<keyword evidence="9 11" id="KW-0472">Membrane</keyword>
<evidence type="ECO:0000259" key="12">
    <source>
        <dbReference type="Pfam" id="PF07238"/>
    </source>
</evidence>
<dbReference type="GO" id="GO:0030244">
    <property type="term" value="P:cellulose biosynthetic process"/>
    <property type="evidence" value="ECO:0007669"/>
    <property type="project" value="UniProtKB-KW"/>
</dbReference>
<keyword evidence="2 11" id="KW-1003">Cell membrane</keyword>
<evidence type="ECO:0000259" key="13">
    <source>
        <dbReference type="Pfam" id="PF13632"/>
    </source>
</evidence>
<dbReference type="RefSeq" id="WP_183751863.1">
    <property type="nucleotide sequence ID" value="NZ_JACICC010000003.1"/>
</dbReference>
<feature type="transmembrane region" description="Helical" evidence="11">
    <location>
        <begin position="436"/>
        <end position="454"/>
    </location>
</feature>
<comment type="pathway">
    <text evidence="11">Glycan metabolism; bacterial cellulose biosynthesis.</text>
</comment>